<accession>A0ABT0LEA2</accession>
<name>A0ABT0LEA2_9GAMM</name>
<gene>
    <name evidence="1" type="ORF">L2764_16505</name>
</gene>
<comment type="caution">
    <text evidence="1">The sequence shown here is derived from an EMBL/GenBank/DDBJ whole genome shotgun (WGS) entry which is preliminary data.</text>
</comment>
<sequence length="64" mass="7278">MRLELRPFTHSENRHLEVSRVLLEGEVKMLSLKKQFVIISLFAAFLSSSIQANDTLMNTSELSA</sequence>
<evidence type="ECO:0000313" key="2">
    <source>
        <dbReference type="Proteomes" id="UP001203423"/>
    </source>
</evidence>
<evidence type="ECO:0000313" key="1">
    <source>
        <dbReference type="EMBL" id="MCL1126029.1"/>
    </source>
</evidence>
<proteinExistence type="predicted"/>
<dbReference type="Proteomes" id="UP001203423">
    <property type="component" value="Unassembled WGS sequence"/>
</dbReference>
<protein>
    <submittedName>
        <fullName evidence="1">Uncharacterized protein</fullName>
    </submittedName>
</protein>
<dbReference type="EMBL" id="JAKIKS010000071">
    <property type="protein sequence ID" value="MCL1126029.1"/>
    <property type="molecule type" value="Genomic_DNA"/>
</dbReference>
<keyword evidence="2" id="KW-1185">Reference proteome</keyword>
<reference evidence="1 2" key="1">
    <citation type="submission" date="2022-01" db="EMBL/GenBank/DDBJ databases">
        <title>Whole genome-based taxonomy of the Shewanellaceae.</title>
        <authorList>
            <person name="Martin-Rodriguez A.J."/>
        </authorList>
    </citation>
    <scope>NUCLEOTIDE SEQUENCE [LARGE SCALE GENOMIC DNA]</scope>
    <source>
        <strain evidence="1 2">DSM 17177</strain>
    </source>
</reference>
<organism evidence="1 2">
    <name type="scientific">Shewanella surugensis</name>
    <dbReference type="NCBI Taxonomy" id="212020"/>
    <lineage>
        <taxon>Bacteria</taxon>
        <taxon>Pseudomonadati</taxon>
        <taxon>Pseudomonadota</taxon>
        <taxon>Gammaproteobacteria</taxon>
        <taxon>Alteromonadales</taxon>
        <taxon>Shewanellaceae</taxon>
        <taxon>Shewanella</taxon>
    </lineage>
</organism>
<dbReference type="RefSeq" id="WP_248941362.1">
    <property type="nucleotide sequence ID" value="NZ_JAKIKS010000071.1"/>
</dbReference>